<dbReference type="PANTHER" id="PTHR42971">
    <property type="entry name" value="TRNA (CYTIDINE(34)-2'-O)-METHYLTRANSFERASE"/>
    <property type="match status" value="1"/>
</dbReference>
<dbReference type="Proteomes" id="UP001161409">
    <property type="component" value="Unassembled WGS sequence"/>
</dbReference>
<comment type="similarity">
    <text evidence="6">Belongs to the class IV-like SAM-binding methyltransferase superfamily. RNA methyltransferase TrmH family. TrmL subfamily.</text>
</comment>
<feature type="binding site" evidence="6">
    <location>
        <position position="77"/>
    </location>
    <ligand>
        <name>S-adenosyl-L-methionine</name>
        <dbReference type="ChEBI" id="CHEBI:59789"/>
    </ligand>
</feature>
<evidence type="ECO:0000256" key="5">
    <source>
        <dbReference type="ARBA" id="ARBA00022694"/>
    </source>
</evidence>
<dbReference type="PIRSF" id="PIRSF029256">
    <property type="entry name" value="SpoU_TrmH_prd"/>
    <property type="match status" value="1"/>
</dbReference>
<dbReference type="EC" id="2.1.1.207" evidence="6"/>
<comment type="subunit">
    <text evidence="6">Homodimer.</text>
</comment>
<evidence type="ECO:0000256" key="2">
    <source>
        <dbReference type="ARBA" id="ARBA00022603"/>
    </source>
</evidence>
<feature type="binding site" evidence="6">
    <location>
        <position position="99"/>
    </location>
    <ligand>
        <name>S-adenosyl-L-methionine</name>
        <dbReference type="ChEBI" id="CHEBI:59789"/>
    </ligand>
</feature>
<evidence type="ECO:0000256" key="3">
    <source>
        <dbReference type="ARBA" id="ARBA00022679"/>
    </source>
</evidence>
<comment type="subcellular location">
    <subcellularLocation>
        <location evidence="6">Cytoplasm</location>
    </subcellularLocation>
</comment>
<comment type="catalytic activity">
    <reaction evidence="6">
        <text>cytidine(34) in tRNA + S-adenosyl-L-methionine = 2'-O-methylcytidine(34) in tRNA + S-adenosyl-L-homocysteine + H(+)</text>
        <dbReference type="Rhea" id="RHEA:43084"/>
        <dbReference type="Rhea" id="RHEA-COMP:10331"/>
        <dbReference type="Rhea" id="RHEA-COMP:10332"/>
        <dbReference type="ChEBI" id="CHEBI:15378"/>
        <dbReference type="ChEBI" id="CHEBI:57856"/>
        <dbReference type="ChEBI" id="CHEBI:59789"/>
        <dbReference type="ChEBI" id="CHEBI:74495"/>
        <dbReference type="ChEBI" id="CHEBI:82748"/>
        <dbReference type="EC" id="2.1.1.207"/>
    </reaction>
</comment>
<comment type="function">
    <text evidence="6">Methylates the ribose at the nucleotide 34 wobble position in the two leucyl isoacceptors tRNA(Leu)(CmAA) and tRNA(Leu)(cmnm5UmAA). Catalyzes the methyl transfer from S-adenosyl-L-methionine to the 2'-OH of the wobble nucleotide.</text>
</comment>
<dbReference type="RefSeq" id="WP_169560270.1">
    <property type="nucleotide sequence ID" value="NZ_BSNF01000006.1"/>
</dbReference>
<dbReference type="CDD" id="cd18094">
    <property type="entry name" value="SpoU-like_TrmL"/>
    <property type="match status" value="1"/>
</dbReference>
<dbReference type="EMBL" id="BSNF01000006">
    <property type="protein sequence ID" value="GLQ06214.1"/>
    <property type="molecule type" value="Genomic_DNA"/>
</dbReference>
<evidence type="ECO:0000256" key="1">
    <source>
        <dbReference type="ARBA" id="ARBA00022490"/>
    </source>
</evidence>
<dbReference type="InterPro" id="IPR029026">
    <property type="entry name" value="tRNA_m1G_MTases_N"/>
</dbReference>
<evidence type="ECO:0000313" key="8">
    <source>
        <dbReference type="EMBL" id="GLQ06214.1"/>
    </source>
</evidence>
<accession>A0ABQ5U227</accession>
<organism evidence="8 9">
    <name type="scientific">Sneathiella chinensis</name>
    <dbReference type="NCBI Taxonomy" id="349750"/>
    <lineage>
        <taxon>Bacteria</taxon>
        <taxon>Pseudomonadati</taxon>
        <taxon>Pseudomonadota</taxon>
        <taxon>Alphaproteobacteria</taxon>
        <taxon>Sneathiellales</taxon>
        <taxon>Sneathiellaceae</taxon>
        <taxon>Sneathiella</taxon>
    </lineage>
</organism>
<dbReference type="InterPro" id="IPR029028">
    <property type="entry name" value="Alpha/beta_knot_MTases"/>
</dbReference>
<reference evidence="8" key="2">
    <citation type="submission" date="2023-01" db="EMBL/GenBank/DDBJ databases">
        <title>Draft genome sequence of Sneathiella chinensis strain NBRC 103408.</title>
        <authorList>
            <person name="Sun Q."/>
            <person name="Mori K."/>
        </authorList>
    </citation>
    <scope>NUCLEOTIDE SEQUENCE</scope>
    <source>
        <strain evidence="8">NBRC 103408</strain>
    </source>
</reference>
<feature type="domain" description="tRNA/rRNA methyltransferase SpoU type" evidence="7">
    <location>
        <begin position="3"/>
        <end position="138"/>
    </location>
</feature>
<dbReference type="Gene3D" id="3.40.1280.10">
    <property type="match status" value="1"/>
</dbReference>
<dbReference type="InterPro" id="IPR016914">
    <property type="entry name" value="TrmL"/>
</dbReference>
<evidence type="ECO:0000259" key="7">
    <source>
        <dbReference type="Pfam" id="PF00588"/>
    </source>
</evidence>
<protein>
    <recommendedName>
        <fullName evidence="6">tRNA (cytidine(34)-2'-O)-methyltransferase</fullName>
        <ecNumber evidence="6">2.1.1.207</ecNumber>
    </recommendedName>
    <alternativeName>
        <fullName evidence="6">tRNA (cytidine/uridine-2'-O-)-methyltransferase TrmL</fullName>
    </alternativeName>
</protein>
<comment type="catalytic activity">
    <reaction evidence="6">
        <text>5-carboxymethylaminomethyluridine(34) in tRNA(Leu) + S-adenosyl-L-methionine = 5-carboxymethylaminomethyl-2'-O-methyluridine(34) in tRNA(Leu) + S-adenosyl-L-homocysteine + H(+)</text>
        <dbReference type="Rhea" id="RHEA:43088"/>
        <dbReference type="Rhea" id="RHEA-COMP:10333"/>
        <dbReference type="Rhea" id="RHEA-COMP:10334"/>
        <dbReference type="ChEBI" id="CHEBI:15378"/>
        <dbReference type="ChEBI" id="CHEBI:57856"/>
        <dbReference type="ChEBI" id="CHEBI:59789"/>
        <dbReference type="ChEBI" id="CHEBI:74508"/>
        <dbReference type="ChEBI" id="CHEBI:74511"/>
        <dbReference type="EC" id="2.1.1.207"/>
    </reaction>
</comment>
<dbReference type="SUPFAM" id="SSF75217">
    <property type="entry name" value="alpha/beta knot"/>
    <property type="match status" value="1"/>
</dbReference>
<keyword evidence="9" id="KW-1185">Reference proteome</keyword>
<dbReference type="HAMAP" id="MF_01885">
    <property type="entry name" value="tRNA_methyltr_TrmL"/>
    <property type="match status" value="1"/>
</dbReference>
<evidence type="ECO:0000313" key="9">
    <source>
        <dbReference type="Proteomes" id="UP001161409"/>
    </source>
</evidence>
<feature type="binding site" evidence="6">
    <location>
        <position position="119"/>
    </location>
    <ligand>
        <name>S-adenosyl-L-methionine</name>
        <dbReference type="ChEBI" id="CHEBI:59789"/>
    </ligand>
</feature>
<keyword evidence="4 6" id="KW-0949">S-adenosyl-L-methionine</keyword>
<dbReference type="Pfam" id="PF00588">
    <property type="entry name" value="SpoU_methylase"/>
    <property type="match status" value="1"/>
</dbReference>
<keyword evidence="5 6" id="KW-0819">tRNA processing</keyword>
<keyword evidence="3 6" id="KW-0808">Transferase</keyword>
<gene>
    <name evidence="6 8" type="primary">trmL</name>
    <name evidence="8" type="ORF">GCM10007924_14350</name>
</gene>
<evidence type="ECO:0000256" key="4">
    <source>
        <dbReference type="ARBA" id="ARBA00022691"/>
    </source>
</evidence>
<dbReference type="InterPro" id="IPR001537">
    <property type="entry name" value="SpoU_MeTrfase"/>
</dbReference>
<evidence type="ECO:0000256" key="6">
    <source>
        <dbReference type="HAMAP-Rule" id="MF_01885"/>
    </source>
</evidence>
<dbReference type="PANTHER" id="PTHR42971:SF1">
    <property type="entry name" value="TRNA (CYTIDINE(34)-2'-O)-METHYLTRANSFERASE"/>
    <property type="match status" value="1"/>
</dbReference>
<name>A0ABQ5U227_9PROT</name>
<keyword evidence="1 6" id="KW-0963">Cytoplasm</keyword>
<keyword evidence="2 6" id="KW-0489">Methyltransferase</keyword>
<reference evidence="8" key="1">
    <citation type="journal article" date="2014" name="Int. J. Syst. Evol. Microbiol.">
        <title>Complete genome of a new Firmicutes species belonging to the dominant human colonic microbiota ('Ruminococcus bicirculans') reveals two chromosomes and a selective capacity to utilize plant glucans.</title>
        <authorList>
            <consortium name="NISC Comparative Sequencing Program"/>
            <person name="Wegmann U."/>
            <person name="Louis P."/>
            <person name="Goesmann A."/>
            <person name="Henrissat B."/>
            <person name="Duncan S.H."/>
            <person name="Flint H.J."/>
        </authorList>
    </citation>
    <scope>NUCLEOTIDE SEQUENCE</scope>
    <source>
        <strain evidence="8">NBRC 103408</strain>
    </source>
</reference>
<feature type="binding site" evidence="6">
    <location>
        <position position="127"/>
    </location>
    <ligand>
        <name>S-adenosyl-L-methionine</name>
        <dbReference type="ChEBI" id="CHEBI:59789"/>
    </ligand>
</feature>
<proteinExistence type="inferred from homology"/>
<sequence length="156" mass="17188">MKLALYQPDIAPNVGTLLRLGACMGVPVHIIEPCGFPFGARDLKRSVMDYSEMADVTRHSSWDAFLKSETNARLVLLTTKTDLPYTDFNFGPDDILLLGRESVGVPEEVHQRADARVTIPMQAGMRSVNVAIAASMVLGEGLRQTGAFPRQEQKDR</sequence>
<comment type="caution">
    <text evidence="8">The sequence shown here is derived from an EMBL/GenBank/DDBJ whole genome shotgun (WGS) entry which is preliminary data.</text>
</comment>